<keyword evidence="6" id="KW-0055">Arginine biosynthesis</keyword>
<comment type="subcellular location">
    <subcellularLocation>
        <location evidence="6">Cytoplasm</location>
    </subcellularLocation>
</comment>
<feature type="site" description="Involved in the stabilization of negative charge on the oxyanion by the formation of the oxyanion hole" evidence="6">
    <location>
        <position position="72"/>
    </location>
</feature>
<evidence type="ECO:0000256" key="5">
    <source>
        <dbReference type="ARBA" id="ARBA00023315"/>
    </source>
</evidence>
<evidence type="ECO:0000256" key="1">
    <source>
        <dbReference type="ARBA" id="ARBA00006774"/>
    </source>
</evidence>
<feature type="chain" id="PRO_5023236565" description="Arginine biosynthesis bifunctional protein ArgJ beta chain" evidence="6">
    <location>
        <begin position="146"/>
        <end position="350"/>
    </location>
</feature>
<dbReference type="Pfam" id="PF01960">
    <property type="entry name" value="ArgJ"/>
    <property type="match status" value="1"/>
</dbReference>
<feature type="chain" id="PRO_5023236564" description="Arginine biosynthesis bifunctional protein ArgJ alpha chain" evidence="6">
    <location>
        <begin position="1"/>
        <end position="145"/>
    </location>
</feature>
<dbReference type="EMBL" id="ADVR01000122">
    <property type="protein sequence ID" value="EFO79140.1"/>
    <property type="molecule type" value="Genomic_DNA"/>
</dbReference>
<dbReference type="HAMAP" id="MF_01106">
    <property type="entry name" value="ArgJ"/>
    <property type="match status" value="1"/>
</dbReference>
<comment type="catalytic activity">
    <reaction evidence="6">
        <text>L-glutamate + acetyl-CoA = N-acetyl-L-glutamate + CoA + H(+)</text>
        <dbReference type="Rhea" id="RHEA:24292"/>
        <dbReference type="ChEBI" id="CHEBI:15378"/>
        <dbReference type="ChEBI" id="CHEBI:29985"/>
        <dbReference type="ChEBI" id="CHEBI:44337"/>
        <dbReference type="ChEBI" id="CHEBI:57287"/>
        <dbReference type="ChEBI" id="CHEBI:57288"/>
        <dbReference type="EC" id="2.3.1.1"/>
    </reaction>
</comment>
<reference evidence="7 8" key="1">
    <citation type="journal article" date="2011" name="J. Bacteriol.">
        <title>Draft genome sequence of the anoxygenic filamentous phototrophic bacterium Oscillochloris trichoides subsp. DG-6.</title>
        <authorList>
            <person name="Kuznetsov B.B."/>
            <person name="Ivanovsky R.N."/>
            <person name="Keppen O.I."/>
            <person name="Sukhacheva M.V."/>
            <person name="Bumazhkin B.K."/>
            <person name="Patutina E.O."/>
            <person name="Beletsky A.V."/>
            <person name="Mardanov A.V."/>
            <person name="Baslerov R.V."/>
            <person name="Panteleeva A.N."/>
            <person name="Kolganova T.V."/>
            <person name="Ravin N.V."/>
            <person name="Skryabin K.G."/>
        </authorList>
    </citation>
    <scope>NUCLEOTIDE SEQUENCE [LARGE SCALE GENOMIC DNA]</scope>
    <source>
        <strain evidence="7 8">DG-6</strain>
    </source>
</reference>
<evidence type="ECO:0000256" key="4">
    <source>
        <dbReference type="ARBA" id="ARBA00022813"/>
    </source>
</evidence>
<evidence type="ECO:0000256" key="6">
    <source>
        <dbReference type="HAMAP-Rule" id="MF_01106"/>
    </source>
</evidence>
<dbReference type="InterPro" id="IPR042195">
    <property type="entry name" value="ArgJ_beta_C"/>
</dbReference>
<dbReference type="GO" id="GO:0006526">
    <property type="term" value="P:L-arginine biosynthetic process"/>
    <property type="evidence" value="ECO:0007669"/>
    <property type="project" value="UniProtKB-UniRule"/>
</dbReference>
<dbReference type="EC" id="2.3.1.35" evidence="6"/>
<evidence type="ECO:0000313" key="7">
    <source>
        <dbReference type="EMBL" id="EFO79140.1"/>
    </source>
</evidence>
<sequence>MFTNSVTRAAPVYLSQAILSRNRDAIRAVMINSGHANAGTGQSGLTDAVECAKLLADELEIQRDGVMLMSTGIIGLPLPMAKMRDGIRRAVSELDSGGGRRAAVAILTTDTRPKERVYRVQLAEGHRVTLAGMAKGTRMIHPRLGTMLCLITTDVAIEQRLLAQSLNQSVNRSFNRLNLDGDCSPNDTVMILANGAAEGPLISDATSREFAAWQEALNHLCHDLAQQIVRDASTGGKVLEVTVRGAPNEEVARKVCDVVAQSTAVRSACTRNLPDWGTLLAAIGSSGVELRPELLELRVGHLLLMIEGLPCPFDHSTALQLFTSPEISFMIDLHFGPAEATVVTCTWHEE</sequence>
<dbReference type="eggNOG" id="COG1364">
    <property type="taxonomic scope" value="Bacteria"/>
</dbReference>
<organism evidence="7 8">
    <name type="scientific">Oscillochloris trichoides DG-6</name>
    <dbReference type="NCBI Taxonomy" id="765420"/>
    <lineage>
        <taxon>Bacteria</taxon>
        <taxon>Bacillati</taxon>
        <taxon>Chloroflexota</taxon>
        <taxon>Chloroflexia</taxon>
        <taxon>Chloroflexales</taxon>
        <taxon>Chloroflexineae</taxon>
        <taxon>Oscillochloridaceae</taxon>
        <taxon>Oscillochloris</taxon>
    </lineage>
</organism>
<evidence type="ECO:0000256" key="2">
    <source>
        <dbReference type="ARBA" id="ARBA00011475"/>
    </source>
</evidence>
<keyword evidence="6" id="KW-0028">Amino-acid biosynthesis</keyword>
<comment type="pathway">
    <text evidence="6">Amino-acid biosynthesis; L-arginine biosynthesis; L-ornithine and N-acetyl-L-glutamate from L-glutamate and N(2)-acetyl-L-ornithine (cyclic): step 1/1.</text>
</comment>
<feature type="active site" description="Nucleophile" evidence="6">
    <location>
        <position position="146"/>
    </location>
</feature>
<keyword evidence="6" id="KW-0963">Cytoplasm</keyword>
<comment type="caution">
    <text evidence="6">Lacks conserved residue(s) required for the propagation of feature annotation.</text>
</comment>
<comment type="pathway">
    <text evidence="6">Amino-acid biosynthesis; L-arginine biosynthesis; N(2)-acetyl-L-ornithine from L-glutamate: step 1/4.</text>
</comment>
<comment type="function">
    <text evidence="6">Catalyzes two activities which are involved in the cyclic version of arginine biosynthesis: the synthesis of N-acetylglutamate from glutamate and acetyl-CoA as the acetyl donor, and of ornithine by transacetylation between N(2)-acetylornithine and glutamate.</text>
</comment>
<keyword evidence="3 6" id="KW-0808">Transferase</keyword>
<gene>
    <name evidence="6" type="primary">argJ</name>
    <name evidence="7" type="ORF">OSCT_2973</name>
</gene>
<dbReference type="STRING" id="765420.OSCT_2973"/>
<proteinExistence type="inferred from homology"/>
<feature type="binding site" evidence="6">
    <location>
        <position position="146"/>
    </location>
    <ligand>
        <name>substrate</name>
    </ligand>
</feature>
<dbReference type="GO" id="GO:0004042">
    <property type="term" value="F:L-glutamate N-acetyltransferase activity"/>
    <property type="evidence" value="ECO:0007669"/>
    <property type="project" value="UniProtKB-UniRule"/>
</dbReference>
<keyword evidence="5 6" id="KW-0012">Acyltransferase</keyword>
<comment type="subunit">
    <text evidence="2 6">Heterotetramer of two alpha and two beta chains.</text>
</comment>
<dbReference type="PANTHER" id="PTHR23100:SF0">
    <property type="entry name" value="ARGININE BIOSYNTHESIS BIFUNCTIONAL PROTEIN ARGJ, MITOCHONDRIAL"/>
    <property type="match status" value="1"/>
</dbReference>
<dbReference type="HOGENOM" id="CLU_027172_1_0_0"/>
<dbReference type="Gene3D" id="3.10.20.340">
    <property type="entry name" value="ArgJ beta chain, C-terminal domain"/>
    <property type="match status" value="1"/>
</dbReference>
<feature type="binding site" evidence="6">
    <location>
        <position position="108"/>
    </location>
    <ligand>
        <name>substrate</name>
    </ligand>
</feature>
<dbReference type="EC" id="2.3.1.1" evidence="6"/>
<protein>
    <recommendedName>
        <fullName evidence="6">Arginine biosynthesis bifunctional protein ArgJ</fullName>
    </recommendedName>
    <domain>
        <recommendedName>
            <fullName evidence="6">Glutamate N-acetyltransferase</fullName>
            <ecNumber evidence="6">2.3.1.35</ecNumber>
        </recommendedName>
        <alternativeName>
            <fullName evidence="6">Ornithine acetyltransferase</fullName>
            <shortName evidence="6">OATase</shortName>
        </alternativeName>
        <alternativeName>
            <fullName evidence="6">Ornithine transacetylase</fullName>
        </alternativeName>
    </domain>
    <domain>
        <recommendedName>
            <fullName evidence="6">Amino-acid acetyltransferase</fullName>
            <ecNumber evidence="6">2.3.1.1</ecNumber>
        </recommendedName>
        <alternativeName>
            <fullName evidence="6">N-acetylglutamate synthase</fullName>
            <shortName evidence="6">AGSase</shortName>
        </alternativeName>
    </domain>
    <component>
        <recommendedName>
            <fullName evidence="6">Arginine biosynthesis bifunctional protein ArgJ alpha chain</fullName>
        </recommendedName>
    </component>
    <component>
        <recommendedName>
            <fullName evidence="6">Arginine biosynthesis bifunctional protein ArgJ beta chain</fullName>
        </recommendedName>
    </component>
</protein>
<comment type="catalytic activity">
    <reaction evidence="6">
        <text>N(2)-acetyl-L-ornithine + L-glutamate = N-acetyl-L-glutamate + L-ornithine</text>
        <dbReference type="Rhea" id="RHEA:15349"/>
        <dbReference type="ChEBI" id="CHEBI:29985"/>
        <dbReference type="ChEBI" id="CHEBI:44337"/>
        <dbReference type="ChEBI" id="CHEBI:46911"/>
        <dbReference type="ChEBI" id="CHEBI:57805"/>
        <dbReference type="EC" id="2.3.1.35"/>
    </reaction>
</comment>
<dbReference type="NCBIfam" id="TIGR00120">
    <property type="entry name" value="ArgJ"/>
    <property type="match status" value="1"/>
</dbReference>
<evidence type="ECO:0000313" key="8">
    <source>
        <dbReference type="Proteomes" id="UP000054010"/>
    </source>
</evidence>
<accession>E1II22</accession>
<dbReference type="PANTHER" id="PTHR23100">
    <property type="entry name" value="ARGININE BIOSYNTHESIS BIFUNCTIONAL PROTEIN ARGJ"/>
    <property type="match status" value="1"/>
</dbReference>
<evidence type="ECO:0000256" key="3">
    <source>
        <dbReference type="ARBA" id="ARBA00022679"/>
    </source>
</evidence>
<dbReference type="InterPro" id="IPR016117">
    <property type="entry name" value="ArgJ-like_dom_sf"/>
</dbReference>
<dbReference type="GO" id="GO:0005737">
    <property type="term" value="C:cytoplasm"/>
    <property type="evidence" value="ECO:0007669"/>
    <property type="project" value="UniProtKB-SubCell"/>
</dbReference>
<dbReference type="UniPathway" id="UPA00068">
    <property type="reaction ID" value="UER00106"/>
</dbReference>
<dbReference type="AlphaFoldDB" id="E1II22"/>
<keyword evidence="4 6" id="KW-0068">Autocatalytic cleavage</keyword>
<feature type="site" description="Involved in the stabilization of negative charge on the oxyanion by the formation of the oxyanion hole" evidence="6">
    <location>
        <position position="71"/>
    </location>
</feature>
<comment type="similarity">
    <text evidence="1 6">Belongs to the ArgJ family.</text>
</comment>
<name>E1II22_9CHLR</name>
<keyword evidence="8" id="KW-1185">Reference proteome</keyword>
<keyword evidence="6" id="KW-0511">Multifunctional enzyme</keyword>
<dbReference type="SUPFAM" id="SSF56266">
    <property type="entry name" value="DmpA/ArgJ-like"/>
    <property type="match status" value="1"/>
</dbReference>
<feature type="site" description="Cleavage; by autolysis" evidence="6">
    <location>
        <begin position="145"/>
        <end position="146"/>
    </location>
</feature>
<comment type="caution">
    <text evidence="7">The sequence shown here is derived from an EMBL/GenBank/DDBJ whole genome shotgun (WGS) entry which is preliminary data.</text>
</comment>
<dbReference type="Proteomes" id="UP000054010">
    <property type="component" value="Unassembled WGS sequence"/>
</dbReference>
<dbReference type="InterPro" id="IPR002813">
    <property type="entry name" value="Arg_biosynth_ArgJ"/>
</dbReference>
<feature type="binding site" evidence="6">
    <location>
        <position position="135"/>
    </location>
    <ligand>
        <name>substrate</name>
    </ligand>
</feature>
<dbReference type="GO" id="GO:0004358">
    <property type="term" value="F:L-glutamate N-acetyltransferase activity, acting on acetyl-L-ornithine as donor"/>
    <property type="evidence" value="ECO:0007669"/>
    <property type="project" value="UniProtKB-UniRule"/>
</dbReference>
<dbReference type="Gene3D" id="3.60.70.12">
    <property type="entry name" value="L-amino peptidase D-ALA esterase/amidase"/>
    <property type="match status" value="1"/>
</dbReference>
<dbReference type="GO" id="GO:0006592">
    <property type="term" value="P:ornithine biosynthetic process"/>
    <property type="evidence" value="ECO:0007669"/>
    <property type="project" value="TreeGrafter"/>
</dbReference>